<feature type="compositionally biased region" description="Polar residues" evidence="1">
    <location>
        <begin position="20"/>
        <end position="30"/>
    </location>
</feature>
<dbReference type="Proteomes" id="UP000288805">
    <property type="component" value="Unassembled WGS sequence"/>
</dbReference>
<reference evidence="2 3" key="1">
    <citation type="journal article" date="2018" name="PLoS Genet.">
        <title>Population sequencing reveals clonal diversity and ancestral inbreeding in the grapevine cultivar Chardonnay.</title>
        <authorList>
            <person name="Roach M.J."/>
            <person name="Johnson D.L."/>
            <person name="Bohlmann J."/>
            <person name="van Vuuren H.J."/>
            <person name="Jones S.J."/>
            <person name="Pretorius I.S."/>
            <person name="Schmidt S.A."/>
            <person name="Borneman A.R."/>
        </authorList>
    </citation>
    <scope>NUCLEOTIDE SEQUENCE [LARGE SCALE GENOMIC DNA]</scope>
    <source>
        <strain evidence="3">cv. Chardonnay</strain>
        <tissue evidence="2">Leaf</tissue>
    </source>
</reference>
<gene>
    <name evidence="2" type="ORF">CK203_002083</name>
</gene>
<dbReference type="AlphaFoldDB" id="A0A438KK18"/>
<dbReference type="EMBL" id="QGNW01000005">
    <property type="protein sequence ID" value="RVX21565.1"/>
    <property type="molecule type" value="Genomic_DNA"/>
</dbReference>
<protein>
    <submittedName>
        <fullName evidence="2">Uncharacterized protein</fullName>
    </submittedName>
</protein>
<evidence type="ECO:0000313" key="2">
    <source>
        <dbReference type="EMBL" id="RVX21565.1"/>
    </source>
</evidence>
<proteinExistence type="predicted"/>
<name>A0A438KK18_VITVI</name>
<comment type="caution">
    <text evidence="2">The sequence shown here is derived from an EMBL/GenBank/DDBJ whole genome shotgun (WGS) entry which is preliminary data.</text>
</comment>
<evidence type="ECO:0000313" key="3">
    <source>
        <dbReference type="Proteomes" id="UP000288805"/>
    </source>
</evidence>
<organism evidence="2 3">
    <name type="scientific">Vitis vinifera</name>
    <name type="common">Grape</name>
    <dbReference type="NCBI Taxonomy" id="29760"/>
    <lineage>
        <taxon>Eukaryota</taxon>
        <taxon>Viridiplantae</taxon>
        <taxon>Streptophyta</taxon>
        <taxon>Embryophyta</taxon>
        <taxon>Tracheophyta</taxon>
        <taxon>Spermatophyta</taxon>
        <taxon>Magnoliopsida</taxon>
        <taxon>eudicotyledons</taxon>
        <taxon>Gunneridae</taxon>
        <taxon>Pentapetalae</taxon>
        <taxon>rosids</taxon>
        <taxon>Vitales</taxon>
        <taxon>Vitaceae</taxon>
        <taxon>Viteae</taxon>
        <taxon>Vitis</taxon>
    </lineage>
</organism>
<accession>A0A438KK18</accession>
<feature type="region of interest" description="Disordered" evidence="1">
    <location>
        <begin position="13"/>
        <end position="33"/>
    </location>
</feature>
<sequence>MLEPQNMEGLTMVANKGSDQKASTTNNKQSDWLRASNRDNRDKLWCTYCQEASIYMGKCWKLNGKNSIEKDKDRDSVEWRSEKDLERECVREMEKKAGTRVGAGTQRNKRVGPFWWRRCVRWSLVQMVRRSASEGEVLESHVGKVLRGGGEAESQKWRRGGAGEIDIAIRWKIGEIGSVPCRKLGPNARKG</sequence>
<evidence type="ECO:0000256" key="1">
    <source>
        <dbReference type="SAM" id="MobiDB-lite"/>
    </source>
</evidence>